<reference evidence="1 2" key="1">
    <citation type="journal article" date="2018" name="ACS Chem. Biol.">
        <title>Ketoreductase domain dysfunction expands chemodiversity: malyngamide biosynthesis in the cyanobacterium Okeania hirsuta.</title>
        <authorList>
            <person name="Moss N.A."/>
            <person name="Leao T."/>
            <person name="Rankin M."/>
            <person name="McCullough T.M."/>
            <person name="Qu P."/>
            <person name="Korobeynikov A."/>
            <person name="Smith J.L."/>
            <person name="Gerwick L."/>
            <person name="Gerwick W.H."/>
        </authorList>
    </citation>
    <scope>NUCLEOTIDE SEQUENCE [LARGE SCALE GENOMIC DNA]</scope>
    <source>
        <strain evidence="1 2">PAB10Feb10-1</strain>
    </source>
</reference>
<accession>A0A3N6NLE1</accession>
<evidence type="ECO:0000313" key="2">
    <source>
        <dbReference type="Proteomes" id="UP000269154"/>
    </source>
</evidence>
<gene>
    <name evidence="1" type="ORF">D5R40_09870</name>
</gene>
<sequence length="69" mass="8311">MLIKYQSIDRYWFEEFEELLKYQLFGGWSGKSEDFFVMTREKLRGNDERLPLVQLPVHPLLLTTPYSLP</sequence>
<comment type="caution">
    <text evidence="1">The sequence shown here is derived from an EMBL/GenBank/DDBJ whole genome shotgun (WGS) entry which is preliminary data.</text>
</comment>
<dbReference type="Proteomes" id="UP000269154">
    <property type="component" value="Unassembled WGS sequence"/>
</dbReference>
<dbReference type="AlphaFoldDB" id="A0A3N6NLE1"/>
<evidence type="ECO:0000313" key="1">
    <source>
        <dbReference type="EMBL" id="RQH46192.1"/>
    </source>
</evidence>
<proteinExistence type="predicted"/>
<protein>
    <submittedName>
        <fullName evidence="1">Uncharacterized protein</fullName>
    </submittedName>
</protein>
<keyword evidence="2" id="KW-1185">Reference proteome</keyword>
<dbReference type="EMBL" id="RCBY01000041">
    <property type="protein sequence ID" value="RQH46192.1"/>
    <property type="molecule type" value="Genomic_DNA"/>
</dbReference>
<name>A0A3N6NLE1_9CYAN</name>
<organism evidence="1 2">
    <name type="scientific">Okeania hirsuta</name>
    <dbReference type="NCBI Taxonomy" id="1458930"/>
    <lineage>
        <taxon>Bacteria</taxon>
        <taxon>Bacillati</taxon>
        <taxon>Cyanobacteriota</taxon>
        <taxon>Cyanophyceae</taxon>
        <taxon>Oscillatoriophycideae</taxon>
        <taxon>Oscillatoriales</taxon>
        <taxon>Microcoleaceae</taxon>
        <taxon>Okeania</taxon>
    </lineage>
</organism>